<dbReference type="Proteomes" id="UP000034246">
    <property type="component" value="Unassembled WGS sequence"/>
</dbReference>
<dbReference type="GO" id="GO:0008270">
    <property type="term" value="F:zinc ion binding"/>
    <property type="evidence" value="ECO:0007669"/>
    <property type="project" value="UniProtKB-UniRule"/>
</dbReference>
<dbReference type="InterPro" id="IPR055173">
    <property type="entry name" value="NrdR-like_N"/>
</dbReference>
<comment type="similarity">
    <text evidence="7">Belongs to the NrdR family.</text>
</comment>
<evidence type="ECO:0000313" key="10">
    <source>
        <dbReference type="Proteomes" id="UP000034246"/>
    </source>
</evidence>
<keyword evidence="3 7" id="KW-0067">ATP-binding</keyword>
<evidence type="ECO:0000313" key="9">
    <source>
        <dbReference type="EMBL" id="KKR11903.1"/>
    </source>
</evidence>
<keyword evidence="4 7" id="KW-0805">Transcription regulation</keyword>
<evidence type="ECO:0000256" key="7">
    <source>
        <dbReference type="HAMAP-Rule" id="MF_00440"/>
    </source>
</evidence>
<dbReference type="GO" id="GO:0045892">
    <property type="term" value="P:negative regulation of DNA-templated transcription"/>
    <property type="evidence" value="ECO:0007669"/>
    <property type="project" value="UniProtKB-UniRule"/>
</dbReference>
<sequence length="155" mass="18184">MDCPFCGSSQIMVSNSRPNSKRNKIWRRRKCLECNNTFTTYENINLNYLTVIKKSGKKERFSRIKLYASIYHSSLDKKGVDRGDASLFTEKIVSEVEGVLLNLRRKSVSTGEIKETVLKILRKRSPDTFLRYLAYWEGVDQRKLLSSVRRYFIEK</sequence>
<dbReference type="Pfam" id="PF03477">
    <property type="entry name" value="ATP-cone"/>
    <property type="match status" value="1"/>
</dbReference>
<comment type="cofactor">
    <cofactor evidence="7">
        <name>Zn(2+)</name>
        <dbReference type="ChEBI" id="CHEBI:29105"/>
    </cofactor>
    <text evidence="7">Binds 1 zinc ion.</text>
</comment>
<keyword evidence="6 7" id="KW-0804">Transcription</keyword>
<keyword evidence="1 7" id="KW-0678">Repressor</keyword>
<proteinExistence type="inferred from homology"/>
<dbReference type="GO" id="GO:0003677">
    <property type="term" value="F:DNA binding"/>
    <property type="evidence" value="ECO:0007669"/>
    <property type="project" value="UniProtKB-KW"/>
</dbReference>
<organism evidence="9 10">
    <name type="scientific">Candidatus Woesebacteria bacterium GW2011_GWA1_39_21</name>
    <dbReference type="NCBI Taxonomy" id="1618550"/>
    <lineage>
        <taxon>Bacteria</taxon>
        <taxon>Candidatus Woeseibacteriota</taxon>
    </lineage>
</organism>
<keyword evidence="7" id="KW-0862">Zinc</keyword>
<dbReference type="STRING" id="1618550.UT39_C0002G0084"/>
<accession>A0A0G0N8W8</accession>
<name>A0A0G0N8W8_9BACT</name>
<dbReference type="AlphaFoldDB" id="A0A0G0N8W8"/>
<comment type="function">
    <text evidence="7">Negatively regulates transcription of bacterial ribonucleotide reductase nrd genes and operons by binding to NrdR-boxes.</text>
</comment>
<comment type="caution">
    <text evidence="9">The sequence shown here is derived from an EMBL/GenBank/DDBJ whole genome shotgun (WGS) entry which is preliminary data.</text>
</comment>
<feature type="domain" description="ATP-cone" evidence="8">
    <location>
        <begin position="49"/>
        <end position="143"/>
    </location>
</feature>
<dbReference type="HAMAP" id="MF_00440">
    <property type="entry name" value="NrdR"/>
    <property type="match status" value="1"/>
</dbReference>
<keyword evidence="7" id="KW-0863">Zinc-finger</keyword>
<protein>
    <recommendedName>
        <fullName evidence="7">Transcriptional repressor NrdR</fullName>
    </recommendedName>
</protein>
<reference evidence="9 10" key="1">
    <citation type="journal article" date="2015" name="Nature">
        <title>rRNA introns, odd ribosomes, and small enigmatic genomes across a large radiation of phyla.</title>
        <authorList>
            <person name="Brown C.T."/>
            <person name="Hug L.A."/>
            <person name="Thomas B.C."/>
            <person name="Sharon I."/>
            <person name="Castelle C.J."/>
            <person name="Singh A."/>
            <person name="Wilkins M.J."/>
            <person name="Williams K.H."/>
            <person name="Banfield J.F."/>
        </authorList>
    </citation>
    <scope>NUCLEOTIDE SEQUENCE [LARGE SCALE GENOMIC DNA]</scope>
</reference>
<evidence type="ECO:0000256" key="3">
    <source>
        <dbReference type="ARBA" id="ARBA00022840"/>
    </source>
</evidence>
<dbReference type="GO" id="GO:0005524">
    <property type="term" value="F:ATP binding"/>
    <property type="evidence" value="ECO:0007669"/>
    <property type="project" value="UniProtKB-UniRule"/>
</dbReference>
<evidence type="ECO:0000259" key="8">
    <source>
        <dbReference type="PROSITE" id="PS51161"/>
    </source>
</evidence>
<gene>
    <name evidence="7" type="primary">nrdR</name>
    <name evidence="9" type="ORF">UT39_C0002G0084</name>
</gene>
<evidence type="ECO:0000256" key="6">
    <source>
        <dbReference type="ARBA" id="ARBA00023163"/>
    </source>
</evidence>
<dbReference type="Pfam" id="PF22811">
    <property type="entry name" value="Zn_ribbon_NrdR"/>
    <property type="match status" value="1"/>
</dbReference>
<evidence type="ECO:0000256" key="4">
    <source>
        <dbReference type="ARBA" id="ARBA00023015"/>
    </source>
</evidence>
<dbReference type="PANTHER" id="PTHR30455">
    <property type="entry name" value="TRANSCRIPTIONAL REPRESSOR NRDR"/>
    <property type="match status" value="1"/>
</dbReference>
<dbReference type="InterPro" id="IPR003796">
    <property type="entry name" value="RNR_NrdR-like"/>
</dbReference>
<evidence type="ECO:0000256" key="2">
    <source>
        <dbReference type="ARBA" id="ARBA00022741"/>
    </source>
</evidence>
<keyword evidence="7" id="KW-0479">Metal-binding</keyword>
<feature type="zinc finger region" evidence="7">
    <location>
        <begin position="3"/>
        <end position="34"/>
    </location>
</feature>
<keyword evidence="2 7" id="KW-0547">Nucleotide-binding</keyword>
<dbReference type="EMBL" id="LBWP01000002">
    <property type="protein sequence ID" value="KKR11903.1"/>
    <property type="molecule type" value="Genomic_DNA"/>
</dbReference>
<evidence type="ECO:0000256" key="1">
    <source>
        <dbReference type="ARBA" id="ARBA00022491"/>
    </source>
</evidence>
<dbReference type="PROSITE" id="PS51161">
    <property type="entry name" value="ATP_CONE"/>
    <property type="match status" value="1"/>
</dbReference>
<keyword evidence="5 7" id="KW-0238">DNA-binding</keyword>
<dbReference type="InterPro" id="IPR005144">
    <property type="entry name" value="ATP-cone_dom"/>
</dbReference>
<dbReference type="PANTHER" id="PTHR30455:SF2">
    <property type="entry name" value="TRANSCRIPTIONAL REPRESSOR NRDR"/>
    <property type="match status" value="1"/>
</dbReference>
<evidence type="ECO:0000256" key="5">
    <source>
        <dbReference type="ARBA" id="ARBA00023125"/>
    </source>
</evidence>